<evidence type="ECO:0000313" key="4">
    <source>
        <dbReference type="EMBL" id="EUD73523.1"/>
    </source>
</evidence>
<evidence type="ECO:0000256" key="1">
    <source>
        <dbReference type="ARBA" id="ARBA00010254"/>
    </source>
</evidence>
<gene>
    <name evidence="4" type="ORF">YYG_01564</name>
</gene>
<evidence type="ECO:0000256" key="2">
    <source>
        <dbReference type="ARBA" id="ARBA00022980"/>
    </source>
</evidence>
<dbReference type="EMBL" id="KI965396">
    <property type="protein sequence ID" value="EUD73523.1"/>
    <property type="molecule type" value="Genomic_DNA"/>
</dbReference>
<dbReference type="AlphaFoldDB" id="W7AQ39"/>
<keyword evidence="3" id="KW-0687">Ribonucleoprotein</keyword>
<dbReference type="InterPro" id="IPR000266">
    <property type="entry name" value="Ribosomal_uS17"/>
</dbReference>
<name>W7AQ39_PLAVN</name>
<dbReference type="GO" id="GO:0006412">
    <property type="term" value="P:translation"/>
    <property type="evidence" value="ECO:0007669"/>
    <property type="project" value="InterPro"/>
</dbReference>
<dbReference type="Proteomes" id="UP000030659">
    <property type="component" value="Unassembled WGS sequence"/>
</dbReference>
<evidence type="ECO:0000256" key="3">
    <source>
        <dbReference type="ARBA" id="ARBA00023274"/>
    </source>
</evidence>
<comment type="similarity">
    <text evidence="1">Belongs to the universal ribosomal protein uS17 family.</text>
</comment>
<sequence>MSIRDMLDNELIILKITEFLNIQEIQNLIIALNINVKTNVYFMRECLSLINIKFDNRHEINNSEIKIENIMNSNVSSKIDENNTSSNLSNLFLQTCNYTDTETNSDASTYGSITFDNMNKHDNPFHHNYDSPNDEIYNVIPNFDDNNNYEDNNYFETLDTINSQNTNFNTIYKKKKKKNIKNKLPFENIFEKDLNESPKNSYENDFCKTFFSTINIDHTKVNKKQIKYLLEIKNCLIKNEKKTNDNDNKSENVFNHIWMYMHMRNPIIDIDKEYKNSFLKININNFCHRNSKIQFDIFGIYKYDDKYYSFNDIPWIDIYFKLCLNAICSFCNIKVDDKSNCIFSEKISLEMSNQILMKYFNSKNQKVSINLSPSASTLKNSPENNMLSFKNSEIVKNEDNYDVIIPFDETYEEYTTPKKRKLDYFSDFDNVYSQGKSESLNDEIEIGNNNNEFFFIKKTHIFCDECYKLVSYKSEVKPIFELILEDYNLLLQLKLVENVIDFPQELFCICNYFFLKDRYIEFFKKLSITIQELRKKLIKKLINKFIFAFTLNFYQYIIKPLLLCDEKKLLNQENFFLVGFYVKYKNLLKLFNSPRITYVYYSFNIIFQKIKVLQIYYKNNYFMKISRCLHFDVITFLEKYKKSQARVLYKNISKYVYDHLNYDILSKNNYSEIYEYFFQCLHKKCNNETSMIKLSATSLYWHYKAWQRATAGYLRTFVKNNLANNEMIGYVINDKHPKSIRVACDRYMYVVRYKKTFRYTKKIWVHDEKSEAKVGDVVRIQPLGYRIGPWKNYILVKILYKENKE</sequence>
<accession>W7AQ39</accession>
<dbReference type="CDD" id="cd00364">
    <property type="entry name" value="Ribosomal_uS17"/>
    <property type="match status" value="1"/>
</dbReference>
<protein>
    <recommendedName>
        <fullName evidence="6">Mitochondrial ribosomal protein S17</fullName>
    </recommendedName>
</protein>
<dbReference type="GO" id="GO:0005840">
    <property type="term" value="C:ribosome"/>
    <property type="evidence" value="ECO:0007669"/>
    <property type="project" value="UniProtKB-KW"/>
</dbReference>
<dbReference type="Pfam" id="PF00366">
    <property type="entry name" value="Ribosomal_S17"/>
    <property type="match status" value="1"/>
</dbReference>
<dbReference type="GO" id="GO:1990904">
    <property type="term" value="C:ribonucleoprotein complex"/>
    <property type="evidence" value="ECO:0007669"/>
    <property type="project" value="UniProtKB-KW"/>
</dbReference>
<evidence type="ECO:0000313" key="5">
    <source>
        <dbReference type="Proteomes" id="UP000030659"/>
    </source>
</evidence>
<dbReference type="Gene3D" id="2.40.50.140">
    <property type="entry name" value="Nucleic acid-binding proteins"/>
    <property type="match status" value="1"/>
</dbReference>
<organism evidence="4 5">
    <name type="scientific">Plasmodium vinckei petteri</name>
    <dbReference type="NCBI Taxonomy" id="138298"/>
    <lineage>
        <taxon>Eukaryota</taxon>
        <taxon>Sar</taxon>
        <taxon>Alveolata</taxon>
        <taxon>Apicomplexa</taxon>
        <taxon>Aconoidasida</taxon>
        <taxon>Haemosporida</taxon>
        <taxon>Plasmodiidae</taxon>
        <taxon>Plasmodium</taxon>
        <taxon>Plasmodium (Vinckeia)</taxon>
    </lineage>
</organism>
<keyword evidence="2" id="KW-0689">Ribosomal protein</keyword>
<dbReference type="InterPro" id="IPR012340">
    <property type="entry name" value="NA-bd_OB-fold"/>
</dbReference>
<dbReference type="SUPFAM" id="SSF50249">
    <property type="entry name" value="Nucleic acid-binding proteins"/>
    <property type="match status" value="1"/>
</dbReference>
<dbReference type="GO" id="GO:0003735">
    <property type="term" value="F:structural constituent of ribosome"/>
    <property type="evidence" value="ECO:0007669"/>
    <property type="project" value="InterPro"/>
</dbReference>
<reference evidence="4 5" key="1">
    <citation type="submission" date="2013-02" db="EMBL/GenBank/DDBJ databases">
        <title>The Genome Sequence of Plasmodium vinckei petteri CR.</title>
        <authorList>
            <consortium name="The Broad Institute Genome Sequencing Platform"/>
            <consortium name="The Broad Institute Genome Sequencing Center for Infectious Disease"/>
            <person name="Neafsey D."/>
            <person name="Cheeseman I."/>
            <person name="Volkman S."/>
            <person name="Adams J."/>
            <person name="Walker B."/>
            <person name="Young S.K."/>
            <person name="Zeng Q."/>
            <person name="Gargeya S."/>
            <person name="Fitzgerald M."/>
            <person name="Haas B."/>
            <person name="Abouelleil A."/>
            <person name="Alvarado L."/>
            <person name="Arachchi H.M."/>
            <person name="Berlin A.M."/>
            <person name="Chapman S.B."/>
            <person name="Dewar J."/>
            <person name="Goldberg J."/>
            <person name="Griggs A."/>
            <person name="Gujja S."/>
            <person name="Hansen M."/>
            <person name="Howarth C."/>
            <person name="Imamovic A."/>
            <person name="Larimer J."/>
            <person name="McCowan C."/>
            <person name="Murphy C."/>
            <person name="Neiman D."/>
            <person name="Pearson M."/>
            <person name="Priest M."/>
            <person name="Roberts A."/>
            <person name="Saif S."/>
            <person name="Shea T."/>
            <person name="Sisk P."/>
            <person name="Sykes S."/>
            <person name="Wortman J."/>
            <person name="Nusbaum C."/>
            <person name="Birren B."/>
        </authorList>
    </citation>
    <scope>NUCLEOTIDE SEQUENCE [LARGE SCALE GENOMIC DNA]</scope>
    <source>
        <strain evidence="4 5">CR</strain>
    </source>
</reference>
<proteinExistence type="inferred from homology"/>
<evidence type="ECO:0008006" key="6">
    <source>
        <dbReference type="Google" id="ProtNLM"/>
    </source>
</evidence>
<dbReference type="eggNOG" id="ENOG502SQ0V">
    <property type="taxonomic scope" value="Eukaryota"/>
</dbReference>